<feature type="chain" id="PRO_5040886750" evidence="1">
    <location>
        <begin position="21"/>
        <end position="137"/>
    </location>
</feature>
<keyword evidence="1" id="KW-0732">Signal</keyword>
<dbReference type="EMBL" id="JANBOJ010000004">
    <property type="protein sequence ID" value="KAJ1725527.1"/>
    <property type="molecule type" value="Genomic_DNA"/>
</dbReference>
<feature type="signal peptide" evidence="1">
    <location>
        <begin position="1"/>
        <end position="20"/>
    </location>
</feature>
<protein>
    <submittedName>
        <fullName evidence="2">Uncharacterized protein</fullName>
    </submittedName>
</protein>
<sequence length="137" mass="14050">MFRLSTVVFALIAAASAVSAQQCSGNTAICPNHQDGVSSTYLQCDSWAKKYITVACPSGQVCFANPKTPNTVMCAPPGSGGVPSAGTCTGNTAKCASPGQSGDYFTCESWSGQYVKTSCPAGLKCHNNASNTGVQCY</sequence>
<evidence type="ECO:0000313" key="3">
    <source>
        <dbReference type="Proteomes" id="UP001149813"/>
    </source>
</evidence>
<dbReference type="Proteomes" id="UP001149813">
    <property type="component" value="Unassembled WGS sequence"/>
</dbReference>
<proteinExistence type="predicted"/>
<dbReference type="OrthoDB" id="5517728at2759"/>
<reference evidence="2" key="1">
    <citation type="submission" date="2022-07" db="EMBL/GenBank/DDBJ databases">
        <title>Phylogenomic reconstructions and comparative analyses of Kickxellomycotina fungi.</title>
        <authorList>
            <person name="Reynolds N.K."/>
            <person name="Stajich J.E."/>
            <person name="Barry K."/>
            <person name="Grigoriev I.V."/>
            <person name="Crous P."/>
            <person name="Smith M.E."/>
        </authorList>
    </citation>
    <scope>NUCLEOTIDE SEQUENCE</scope>
    <source>
        <strain evidence="2">NBRC 32514</strain>
    </source>
</reference>
<keyword evidence="3" id="KW-1185">Reference proteome</keyword>
<organism evidence="2 3">
    <name type="scientific">Coemansia erecta</name>
    <dbReference type="NCBI Taxonomy" id="147472"/>
    <lineage>
        <taxon>Eukaryota</taxon>
        <taxon>Fungi</taxon>
        <taxon>Fungi incertae sedis</taxon>
        <taxon>Zoopagomycota</taxon>
        <taxon>Kickxellomycotina</taxon>
        <taxon>Kickxellomycetes</taxon>
        <taxon>Kickxellales</taxon>
        <taxon>Kickxellaceae</taxon>
        <taxon>Coemansia</taxon>
    </lineage>
</organism>
<evidence type="ECO:0000313" key="2">
    <source>
        <dbReference type="EMBL" id="KAJ1725527.1"/>
    </source>
</evidence>
<accession>A0A9W7Y6N8</accession>
<name>A0A9W7Y6N8_9FUNG</name>
<evidence type="ECO:0000256" key="1">
    <source>
        <dbReference type="SAM" id="SignalP"/>
    </source>
</evidence>
<comment type="caution">
    <text evidence="2">The sequence shown here is derived from an EMBL/GenBank/DDBJ whole genome shotgun (WGS) entry which is preliminary data.</text>
</comment>
<gene>
    <name evidence="2" type="ORF">LPJ53_000342</name>
</gene>
<dbReference type="AlphaFoldDB" id="A0A9W7Y6N8"/>